<dbReference type="GO" id="GO:0000977">
    <property type="term" value="F:RNA polymerase II transcription regulatory region sequence-specific DNA binding"/>
    <property type="evidence" value="ECO:0007669"/>
    <property type="project" value="TreeGrafter"/>
</dbReference>
<dbReference type="KEGG" id="dfa:DFA_11351"/>
<organism evidence="9 10">
    <name type="scientific">Cavenderia fasciculata</name>
    <name type="common">Slime mold</name>
    <name type="synonym">Dictyostelium fasciculatum</name>
    <dbReference type="NCBI Taxonomy" id="261658"/>
    <lineage>
        <taxon>Eukaryota</taxon>
        <taxon>Amoebozoa</taxon>
        <taxon>Evosea</taxon>
        <taxon>Eumycetozoa</taxon>
        <taxon>Dictyostelia</taxon>
        <taxon>Acytosteliales</taxon>
        <taxon>Cavenderiaceae</taxon>
        <taxon>Cavenderia</taxon>
    </lineage>
</organism>
<dbReference type="EMBL" id="GL883029">
    <property type="protein sequence ID" value="EGG13590.1"/>
    <property type="molecule type" value="Genomic_DNA"/>
</dbReference>
<feature type="compositionally biased region" description="Acidic residues" evidence="6">
    <location>
        <begin position="156"/>
        <end position="178"/>
    </location>
</feature>
<feature type="compositionally biased region" description="Polar residues" evidence="6">
    <location>
        <begin position="1"/>
        <end position="18"/>
    </location>
</feature>
<dbReference type="GO" id="GO:0005634">
    <property type="term" value="C:nucleus"/>
    <property type="evidence" value="ECO:0007669"/>
    <property type="project" value="InterPro"/>
</dbReference>
<dbReference type="GeneID" id="14866094"/>
<evidence type="ECO:0000313" key="10">
    <source>
        <dbReference type="Proteomes" id="UP000007797"/>
    </source>
</evidence>
<keyword evidence="2" id="KW-0479">Metal-binding</keyword>
<dbReference type="Proteomes" id="UP000007797">
    <property type="component" value="Unassembled WGS sequence"/>
</dbReference>
<comment type="similarity">
    <text evidence="1">Belongs to the NFX1 family.</text>
</comment>
<dbReference type="STRING" id="1054147.F4QCF5"/>
<feature type="domain" description="NF-X1-type" evidence="8">
    <location>
        <begin position="756"/>
        <end position="773"/>
    </location>
</feature>
<evidence type="ECO:0000256" key="7">
    <source>
        <dbReference type="SAM" id="Phobius"/>
    </source>
</evidence>
<dbReference type="GO" id="GO:0008270">
    <property type="term" value="F:zinc ion binding"/>
    <property type="evidence" value="ECO:0007669"/>
    <property type="project" value="UniProtKB-KW"/>
</dbReference>
<evidence type="ECO:0000313" key="9">
    <source>
        <dbReference type="EMBL" id="EGG13590.1"/>
    </source>
</evidence>
<keyword evidence="4" id="KW-0863">Zinc-finger</keyword>
<keyword evidence="7" id="KW-0472">Membrane</keyword>
<accession>F4QCF5</accession>
<feature type="domain" description="NF-X1-type" evidence="8">
    <location>
        <begin position="894"/>
        <end position="912"/>
    </location>
</feature>
<dbReference type="OrthoDB" id="536399at2759"/>
<feature type="region of interest" description="Disordered" evidence="6">
    <location>
        <begin position="155"/>
        <end position="182"/>
    </location>
</feature>
<feature type="domain" description="NF-X1-type" evidence="8">
    <location>
        <begin position="332"/>
        <end position="351"/>
    </location>
</feature>
<evidence type="ECO:0000259" key="8">
    <source>
        <dbReference type="SMART" id="SM00438"/>
    </source>
</evidence>
<protein>
    <recommendedName>
        <fullName evidence="8">NF-X1-type domain-containing protein</fullName>
    </recommendedName>
</protein>
<feature type="domain" description="NF-X1-type" evidence="8">
    <location>
        <begin position="572"/>
        <end position="591"/>
    </location>
</feature>
<feature type="compositionally biased region" description="Polar residues" evidence="6">
    <location>
        <begin position="97"/>
        <end position="114"/>
    </location>
</feature>
<sequence>MNSSSTCNNNNRIPSTTIKRGRGGGIGRGRGRGGHTTESNKDEQPSSSSASSSTTLSRGGKSPNPQSNTTRGGRGRGGESSRSRGRGRGGGIRTSKDNNNGDWKNTPNLRDLSSTTTTIQEDEEEVIIEQPTTTRQLPILFTMEQYKELMKKYELEQDDDSDDYLSDYDSDDDGDEEQKEARDSSINNIFQNYNNLASPTNSSISSDIKHKEDLLMQMISDNSRGLSSCLVCLERVKSQDSIWQCSRCFCQLHLQCCQSWSRERLLISSASEACRERGVQPYWLCPKCRFEYHKDDYPDSYRCFCTKEIDPPFDLWITPHSCGEVCGRPQKCGTHKCVLLCHPGQCMPCAYTITATCYCRKSQKVERCSSGSRFSCNEICNQKLECGHFCMDICHDGPHKCLSTSVSKCRCASIEKTTFCTDRGQVMCDRVCTRKLACSKHTCNQVCCQCDGTRQCPLSQPRTCGCGRKSFSLACTIPTPSCGGTCDKVLPCGVHKCHERCHNDDCSKTCTQLVAKRCRCGRIQDKIQCSKEFKCDIKCSRIRNCNKCKCKQRCCDGNCPPCDKECQEKLSCGNHRCESTCHSGPCLPCPRTVTIYCACKKTSIIVQCGTEKNVKPPKCNHPCPTPTLCHHHKQRFHRCHFGPCPKCTRPCMIDLTEHKSYGCTHKCSASCHDQLPLVNFRMKPLLEYTGQTIQTMPKEKKISYPTRLPIEQVTGCPSCMVFCPRVCIGQHSSKFMACSENPIYQCDVKCGNTLDCGNHKCENDCHLIHIKRELKEIDGKLEIVSTRNTDTEMMSVDENQQDQEEDSCTRCELSCQFPRPKGCSHPCPISKCHIRVGQDEQYCPPCRKVVRFKCHCKKSTLNVACVEYNNPTLHKDGGDIFSCNQLCSKSFKGCRHVCEKECHPNECGTCTEDVTVTCQCKHLKQLWTCQRLQQYRVDKNITNMDNVKLLDCTSLCPPKPISKGTVVEEEETNHEQEQLQNNKKRTPTISKEERKAKEKARQQEVNEKWRKEMEVKKLKQQGSCISTPTLVKIIVLFVICFFVSILFLRTNKLI</sequence>
<feature type="domain" description="NF-X1-type" evidence="8">
    <location>
        <begin position="545"/>
        <end position="564"/>
    </location>
</feature>
<feature type="domain" description="NF-X1-type" evidence="8">
    <location>
        <begin position="492"/>
        <end position="512"/>
    </location>
</feature>
<dbReference type="PANTHER" id="PTHR12360:SF1">
    <property type="entry name" value="NF-X1-TYPE ZINC FINGER PROTEIN NFXL1"/>
    <property type="match status" value="1"/>
</dbReference>
<dbReference type="GO" id="GO:0000981">
    <property type="term" value="F:DNA-binding transcription factor activity, RNA polymerase II-specific"/>
    <property type="evidence" value="ECO:0007669"/>
    <property type="project" value="TreeGrafter"/>
</dbReference>
<dbReference type="CDD" id="cd06008">
    <property type="entry name" value="NF-X1-zinc-finger"/>
    <property type="match status" value="4"/>
</dbReference>
<evidence type="ECO:0000256" key="2">
    <source>
        <dbReference type="ARBA" id="ARBA00022723"/>
    </source>
</evidence>
<keyword evidence="7" id="KW-1133">Transmembrane helix</keyword>
<name>F4QCF5_CACFS</name>
<dbReference type="AlphaFoldDB" id="F4QCF5"/>
<feature type="compositionally biased region" description="Basic and acidic residues" evidence="6">
    <location>
        <begin position="990"/>
        <end position="1005"/>
    </location>
</feature>
<feature type="compositionally biased region" description="Low complexity" evidence="6">
    <location>
        <begin position="46"/>
        <end position="57"/>
    </location>
</feature>
<keyword evidence="10" id="KW-1185">Reference proteome</keyword>
<reference evidence="10" key="1">
    <citation type="journal article" date="2011" name="Genome Res.">
        <title>Phylogeny-wide analysis of social amoeba genomes highlights ancient origins for complex intercellular communication.</title>
        <authorList>
            <person name="Heidel A.J."/>
            <person name="Lawal H.M."/>
            <person name="Felder M."/>
            <person name="Schilde C."/>
            <person name="Helps N.R."/>
            <person name="Tunggal B."/>
            <person name="Rivero F."/>
            <person name="John U."/>
            <person name="Schleicher M."/>
            <person name="Eichinger L."/>
            <person name="Platzer M."/>
            <person name="Noegel A.A."/>
            <person name="Schaap P."/>
            <person name="Gloeckner G."/>
        </authorList>
    </citation>
    <scope>NUCLEOTIDE SEQUENCE [LARGE SCALE GENOMIC DNA]</scope>
    <source>
        <strain evidence="10">SH3</strain>
    </source>
</reference>
<evidence type="ECO:0000256" key="6">
    <source>
        <dbReference type="SAM" id="MobiDB-lite"/>
    </source>
</evidence>
<dbReference type="InterPro" id="IPR034078">
    <property type="entry name" value="NFX1_fam"/>
</dbReference>
<feature type="region of interest" description="Disordered" evidence="6">
    <location>
        <begin position="966"/>
        <end position="1005"/>
    </location>
</feature>
<dbReference type="RefSeq" id="XP_004350294.1">
    <property type="nucleotide sequence ID" value="XM_004350244.1"/>
</dbReference>
<feature type="region of interest" description="Disordered" evidence="6">
    <location>
        <begin position="1"/>
        <end position="131"/>
    </location>
</feature>
<keyword evidence="7" id="KW-0812">Transmembrane</keyword>
<dbReference type="OMA" id="HYLCFCG"/>
<gene>
    <name evidence="9" type="ORF">DFA_11351</name>
</gene>
<feature type="domain" description="NF-X1-type" evidence="8">
    <location>
        <begin position="386"/>
        <end position="411"/>
    </location>
</feature>
<keyword evidence="3" id="KW-0677">Repeat</keyword>
<evidence type="ECO:0000256" key="5">
    <source>
        <dbReference type="ARBA" id="ARBA00022833"/>
    </source>
</evidence>
<proteinExistence type="inferred from homology"/>
<dbReference type="SMART" id="SM00438">
    <property type="entry name" value="ZnF_NFX"/>
    <property type="match status" value="8"/>
</dbReference>
<keyword evidence="5" id="KW-0862">Zinc</keyword>
<evidence type="ECO:0000256" key="4">
    <source>
        <dbReference type="ARBA" id="ARBA00022771"/>
    </source>
</evidence>
<dbReference type="PANTHER" id="PTHR12360">
    <property type="entry name" value="NUCLEAR TRANSCRIPTION FACTOR, X-BOX BINDING 1 NFX1"/>
    <property type="match status" value="1"/>
</dbReference>
<evidence type="ECO:0000256" key="3">
    <source>
        <dbReference type="ARBA" id="ARBA00022737"/>
    </source>
</evidence>
<feature type="transmembrane region" description="Helical" evidence="7">
    <location>
        <begin position="1029"/>
        <end position="1048"/>
    </location>
</feature>
<evidence type="ECO:0000256" key="1">
    <source>
        <dbReference type="ARBA" id="ARBA00007269"/>
    </source>
</evidence>
<dbReference type="InterPro" id="IPR000967">
    <property type="entry name" value="Znf_NFX1"/>
</dbReference>
<feature type="domain" description="NF-X1-type" evidence="8">
    <location>
        <begin position="823"/>
        <end position="848"/>
    </location>
</feature>
<dbReference type="Pfam" id="PF01422">
    <property type="entry name" value="zf-NF-X1"/>
    <property type="match status" value="8"/>
</dbReference>